<accession>A0A151N7M9</accession>
<evidence type="ECO:0000313" key="2">
    <source>
        <dbReference type="Proteomes" id="UP000050525"/>
    </source>
</evidence>
<sequence length="77" mass="9005">MNMAFWRGRDQEEGSCQSKSLCPLKFKCCPRRNQRRRKSLQGTEASLSWLFRRGDATHRYSLTWKSSGSHQKVLNKG</sequence>
<dbReference type="AlphaFoldDB" id="A0A151N7M9"/>
<dbReference type="EMBL" id="AKHW03003879">
    <property type="protein sequence ID" value="KYO32833.1"/>
    <property type="molecule type" value="Genomic_DNA"/>
</dbReference>
<evidence type="ECO:0000313" key="1">
    <source>
        <dbReference type="EMBL" id="KYO32833.1"/>
    </source>
</evidence>
<dbReference type="Proteomes" id="UP000050525">
    <property type="component" value="Unassembled WGS sequence"/>
</dbReference>
<reference evidence="1 2" key="1">
    <citation type="journal article" date="2012" name="Genome Biol.">
        <title>Sequencing three crocodilian genomes to illuminate the evolution of archosaurs and amniotes.</title>
        <authorList>
            <person name="St John J.A."/>
            <person name="Braun E.L."/>
            <person name="Isberg S.R."/>
            <person name="Miles L.G."/>
            <person name="Chong A.Y."/>
            <person name="Gongora J."/>
            <person name="Dalzell P."/>
            <person name="Moran C."/>
            <person name="Bed'hom B."/>
            <person name="Abzhanov A."/>
            <person name="Burgess S.C."/>
            <person name="Cooksey A.M."/>
            <person name="Castoe T.A."/>
            <person name="Crawford N.G."/>
            <person name="Densmore L.D."/>
            <person name="Drew J.C."/>
            <person name="Edwards S.V."/>
            <person name="Faircloth B.C."/>
            <person name="Fujita M.K."/>
            <person name="Greenwold M.J."/>
            <person name="Hoffmann F.G."/>
            <person name="Howard J.M."/>
            <person name="Iguchi T."/>
            <person name="Janes D.E."/>
            <person name="Khan S.Y."/>
            <person name="Kohno S."/>
            <person name="de Koning A.J."/>
            <person name="Lance S.L."/>
            <person name="McCarthy F.M."/>
            <person name="McCormack J.E."/>
            <person name="Merchant M.E."/>
            <person name="Peterson D.G."/>
            <person name="Pollock D.D."/>
            <person name="Pourmand N."/>
            <person name="Raney B.J."/>
            <person name="Roessler K.A."/>
            <person name="Sanford J.R."/>
            <person name="Sawyer R.H."/>
            <person name="Schmidt C.J."/>
            <person name="Triplett E.W."/>
            <person name="Tuberville T.D."/>
            <person name="Venegas-Anaya M."/>
            <person name="Howard J.T."/>
            <person name="Jarvis E.D."/>
            <person name="Guillette L.J.Jr."/>
            <person name="Glenn T.C."/>
            <person name="Green R.E."/>
            <person name="Ray D.A."/>
        </authorList>
    </citation>
    <scope>NUCLEOTIDE SEQUENCE [LARGE SCALE GENOMIC DNA]</scope>
    <source>
        <strain evidence="1">KSC_2009_1</strain>
    </source>
</reference>
<proteinExistence type="predicted"/>
<organism evidence="1 2">
    <name type="scientific">Alligator mississippiensis</name>
    <name type="common">American alligator</name>
    <dbReference type="NCBI Taxonomy" id="8496"/>
    <lineage>
        <taxon>Eukaryota</taxon>
        <taxon>Metazoa</taxon>
        <taxon>Chordata</taxon>
        <taxon>Craniata</taxon>
        <taxon>Vertebrata</taxon>
        <taxon>Euteleostomi</taxon>
        <taxon>Archelosauria</taxon>
        <taxon>Archosauria</taxon>
        <taxon>Crocodylia</taxon>
        <taxon>Alligatoridae</taxon>
        <taxon>Alligatorinae</taxon>
        <taxon>Alligator</taxon>
    </lineage>
</organism>
<comment type="caution">
    <text evidence="1">The sequence shown here is derived from an EMBL/GenBank/DDBJ whole genome shotgun (WGS) entry which is preliminary data.</text>
</comment>
<gene>
    <name evidence="1" type="ORF">Y1Q_0009412</name>
</gene>
<keyword evidence="2" id="KW-1185">Reference proteome</keyword>
<protein>
    <submittedName>
        <fullName evidence="1">Uncharacterized protein</fullName>
    </submittedName>
</protein>
<name>A0A151N7M9_ALLMI</name>